<proteinExistence type="predicted"/>
<dbReference type="Pfam" id="PF08510">
    <property type="entry name" value="PIG-P"/>
    <property type="match status" value="1"/>
</dbReference>
<dbReference type="InterPro" id="IPR013717">
    <property type="entry name" value="PIG-P"/>
</dbReference>
<evidence type="ECO:0000256" key="3">
    <source>
        <dbReference type="ARBA" id="ARBA00022989"/>
    </source>
</evidence>
<evidence type="ECO:0000256" key="4">
    <source>
        <dbReference type="ARBA" id="ARBA00023136"/>
    </source>
</evidence>
<comment type="subcellular location">
    <subcellularLocation>
        <location evidence="1">Membrane</location>
        <topology evidence="1">Multi-pass membrane protein</topology>
    </subcellularLocation>
</comment>
<evidence type="ECO:0000256" key="1">
    <source>
        <dbReference type="ARBA" id="ARBA00004141"/>
    </source>
</evidence>
<dbReference type="PANTHER" id="PTHR46346:SF1">
    <property type="entry name" value="PHOSPHATIDYLINOSITOL N-ACETYLGLUCOSAMINYLTRANSFERASE SUBUNIT P"/>
    <property type="match status" value="1"/>
</dbReference>
<reference evidence="8" key="1">
    <citation type="submission" date="2022-07" db="EMBL/GenBank/DDBJ databases">
        <title>Phylogenomic reconstructions and comparative analyses of Kickxellomycotina fungi.</title>
        <authorList>
            <person name="Reynolds N.K."/>
            <person name="Stajich J.E."/>
            <person name="Barry K."/>
            <person name="Grigoriev I.V."/>
            <person name="Crous P."/>
            <person name="Smith M.E."/>
        </authorList>
    </citation>
    <scope>NUCLEOTIDE SEQUENCE</scope>
    <source>
        <strain evidence="8">BCRC 34381</strain>
    </source>
</reference>
<dbReference type="Proteomes" id="UP001143981">
    <property type="component" value="Unassembled WGS sequence"/>
</dbReference>
<keyword evidence="3 6" id="KW-1133">Transmembrane helix</keyword>
<name>A0A9W8CX52_9FUNG</name>
<dbReference type="AlphaFoldDB" id="A0A9W8CX52"/>
<dbReference type="InterPro" id="IPR052263">
    <property type="entry name" value="GPI_Anchor_Biosynth"/>
</dbReference>
<evidence type="ECO:0000259" key="7">
    <source>
        <dbReference type="Pfam" id="PF08510"/>
    </source>
</evidence>
<accession>A0A9W8CX52</accession>
<dbReference type="OrthoDB" id="690928at2759"/>
<dbReference type="GO" id="GO:0005783">
    <property type="term" value="C:endoplasmic reticulum"/>
    <property type="evidence" value="ECO:0007669"/>
    <property type="project" value="TreeGrafter"/>
</dbReference>
<keyword evidence="4 6" id="KW-0472">Membrane</keyword>
<gene>
    <name evidence="8" type="ORF">LPJ61_001601</name>
</gene>
<organism evidence="8 9">
    <name type="scientific">Coemansia biformis</name>
    <dbReference type="NCBI Taxonomy" id="1286918"/>
    <lineage>
        <taxon>Eukaryota</taxon>
        <taxon>Fungi</taxon>
        <taxon>Fungi incertae sedis</taxon>
        <taxon>Zoopagomycota</taxon>
        <taxon>Kickxellomycotina</taxon>
        <taxon>Kickxellomycetes</taxon>
        <taxon>Kickxellales</taxon>
        <taxon>Kickxellaceae</taxon>
        <taxon>Coemansia</taxon>
    </lineage>
</organism>
<dbReference type="PANTHER" id="PTHR46346">
    <property type="entry name" value="PHOSPHATIDYLINOSITOL N-ACETYLGLUCOSAMINYLTRANSFERASE SUBUNIT P"/>
    <property type="match status" value="1"/>
</dbReference>
<keyword evidence="2 6" id="KW-0812">Transmembrane</keyword>
<evidence type="ECO:0000313" key="8">
    <source>
        <dbReference type="EMBL" id="KAJ1733352.1"/>
    </source>
</evidence>
<evidence type="ECO:0000256" key="6">
    <source>
        <dbReference type="SAM" id="Phobius"/>
    </source>
</evidence>
<feature type="transmembrane region" description="Helical" evidence="6">
    <location>
        <begin position="100"/>
        <end position="119"/>
    </location>
</feature>
<comment type="caution">
    <text evidence="8">The sequence shown here is derived from an EMBL/GenBank/DDBJ whole genome shotgun (WGS) entry which is preliminary data.</text>
</comment>
<feature type="region of interest" description="Disordered" evidence="5">
    <location>
        <begin position="12"/>
        <end position="31"/>
    </location>
</feature>
<protein>
    <recommendedName>
        <fullName evidence="7">PIG-P domain-containing protein</fullName>
    </recommendedName>
</protein>
<evidence type="ECO:0000256" key="2">
    <source>
        <dbReference type="ARBA" id="ARBA00022692"/>
    </source>
</evidence>
<feature type="transmembrane region" description="Helical" evidence="6">
    <location>
        <begin position="139"/>
        <end position="161"/>
    </location>
</feature>
<sequence length="218" mass="23179">MSLYTQFAHAQDAARRRASRSSVDTPSAPPDYATALAASSHSFAGAGEAQLRTASLMTASTASLMRLGQDPAGGAEPPLSPPSSAASGAAVAASMPTHEYYGFVVYLVSLATFAVYLLWAYLPDQALEAAGITYYPDRYWAVALPAWWLVTVAFICLFNVAMNMYSTPLLSSMDNITDPFSNLHCGVADADAFCYEEVGGIPPVGDIPISLVNRCLYQ</sequence>
<feature type="domain" description="PIG-P" evidence="7">
    <location>
        <begin position="98"/>
        <end position="217"/>
    </location>
</feature>
<dbReference type="GO" id="GO:0006506">
    <property type="term" value="P:GPI anchor biosynthetic process"/>
    <property type="evidence" value="ECO:0007669"/>
    <property type="project" value="TreeGrafter"/>
</dbReference>
<evidence type="ECO:0000256" key="5">
    <source>
        <dbReference type="SAM" id="MobiDB-lite"/>
    </source>
</evidence>
<keyword evidence="9" id="KW-1185">Reference proteome</keyword>
<evidence type="ECO:0000313" key="9">
    <source>
        <dbReference type="Proteomes" id="UP001143981"/>
    </source>
</evidence>
<dbReference type="GO" id="GO:0016020">
    <property type="term" value="C:membrane"/>
    <property type="evidence" value="ECO:0007669"/>
    <property type="project" value="UniProtKB-SubCell"/>
</dbReference>
<dbReference type="EMBL" id="JANBOI010000146">
    <property type="protein sequence ID" value="KAJ1733352.1"/>
    <property type="molecule type" value="Genomic_DNA"/>
</dbReference>